<name>A0A5B0R5L2_PUCGR</name>
<gene>
    <name evidence="1" type="ORF">PGT21_037316</name>
</gene>
<evidence type="ECO:0000313" key="2">
    <source>
        <dbReference type="Proteomes" id="UP000324748"/>
    </source>
</evidence>
<reference evidence="1 2" key="1">
    <citation type="submission" date="2019-05" db="EMBL/GenBank/DDBJ databases">
        <title>Emergence of the Ug99 lineage of the wheat stem rust pathogen through somatic hybridization.</title>
        <authorList>
            <person name="Li F."/>
            <person name="Upadhyaya N.M."/>
            <person name="Sperschneider J."/>
            <person name="Matny O."/>
            <person name="Nguyen-Phuc H."/>
            <person name="Mago R."/>
            <person name="Raley C."/>
            <person name="Miller M.E."/>
            <person name="Silverstein K.A.T."/>
            <person name="Henningsen E."/>
            <person name="Hirsch C.D."/>
            <person name="Visser B."/>
            <person name="Pretorius Z.A."/>
            <person name="Steffenson B.J."/>
            <person name="Schwessinger B."/>
            <person name="Dodds P.N."/>
            <person name="Figueroa M."/>
        </authorList>
    </citation>
    <scope>NUCLEOTIDE SEQUENCE [LARGE SCALE GENOMIC DNA]</scope>
    <source>
        <strain evidence="1">21-0</strain>
    </source>
</reference>
<organism evidence="1 2">
    <name type="scientific">Puccinia graminis f. sp. tritici</name>
    <dbReference type="NCBI Taxonomy" id="56615"/>
    <lineage>
        <taxon>Eukaryota</taxon>
        <taxon>Fungi</taxon>
        <taxon>Dikarya</taxon>
        <taxon>Basidiomycota</taxon>
        <taxon>Pucciniomycotina</taxon>
        <taxon>Pucciniomycetes</taxon>
        <taxon>Pucciniales</taxon>
        <taxon>Pucciniaceae</taxon>
        <taxon>Puccinia</taxon>
    </lineage>
</organism>
<dbReference type="Proteomes" id="UP000324748">
    <property type="component" value="Unassembled WGS sequence"/>
</dbReference>
<proteinExistence type="predicted"/>
<comment type="caution">
    <text evidence="1">The sequence shown here is derived from an EMBL/GenBank/DDBJ whole genome shotgun (WGS) entry which is preliminary data.</text>
</comment>
<accession>A0A5B0R5L2</accession>
<evidence type="ECO:0000313" key="1">
    <source>
        <dbReference type="EMBL" id="KAA1120255.1"/>
    </source>
</evidence>
<keyword evidence="2" id="KW-1185">Reference proteome</keyword>
<dbReference type="EMBL" id="VSWC01000001">
    <property type="protein sequence ID" value="KAA1120255.1"/>
    <property type="molecule type" value="Genomic_DNA"/>
</dbReference>
<sequence>MRLNKVLLRNDVRNVWTWRFRSGFRNNFESFTKVAKKRSKVFRSLALKTCSEPLSKIFRTTLDSARSH</sequence>
<protein>
    <submittedName>
        <fullName evidence="1">Uncharacterized protein</fullName>
    </submittedName>
</protein>
<dbReference type="AlphaFoldDB" id="A0A5B0R5L2"/>